<comment type="caution">
    <text evidence="2">The sequence shown here is derived from an EMBL/GenBank/DDBJ whole genome shotgun (WGS) entry which is preliminary data.</text>
</comment>
<gene>
    <name evidence="2" type="ORF">A3C05_04860</name>
</gene>
<sequence length="60" mass="6567">MAKVQSGIFAFGIISDPDQKAATISNIITAIFGCIFHLLSIFKYIILIYILSSSNLDSKN</sequence>
<dbReference type="AlphaFoldDB" id="A0A1F5WBQ0"/>
<dbReference type="EMBL" id="MFHP01000001">
    <property type="protein sequence ID" value="OGF73082.1"/>
    <property type="molecule type" value="Genomic_DNA"/>
</dbReference>
<name>A0A1F5WBQ0_9BACT</name>
<evidence type="ECO:0000256" key="1">
    <source>
        <dbReference type="SAM" id="Phobius"/>
    </source>
</evidence>
<organism evidence="2 3">
    <name type="scientific">Candidatus Giovannonibacteria bacterium RIFCSPHIGHO2_02_FULL_45_40</name>
    <dbReference type="NCBI Taxonomy" id="1798337"/>
    <lineage>
        <taxon>Bacteria</taxon>
        <taxon>Candidatus Giovannoniibacteriota</taxon>
    </lineage>
</organism>
<keyword evidence="1" id="KW-0812">Transmembrane</keyword>
<feature type="transmembrane region" description="Helical" evidence="1">
    <location>
        <begin position="27"/>
        <end position="51"/>
    </location>
</feature>
<keyword evidence="1" id="KW-0472">Membrane</keyword>
<evidence type="ECO:0000313" key="3">
    <source>
        <dbReference type="Proteomes" id="UP000178743"/>
    </source>
</evidence>
<evidence type="ECO:0000313" key="2">
    <source>
        <dbReference type="EMBL" id="OGF73082.1"/>
    </source>
</evidence>
<dbReference type="Proteomes" id="UP000178743">
    <property type="component" value="Unassembled WGS sequence"/>
</dbReference>
<keyword evidence="1" id="KW-1133">Transmembrane helix</keyword>
<protein>
    <submittedName>
        <fullName evidence="2">Uncharacterized protein</fullName>
    </submittedName>
</protein>
<reference evidence="2 3" key="1">
    <citation type="journal article" date="2016" name="Nat. Commun.">
        <title>Thousands of microbial genomes shed light on interconnected biogeochemical processes in an aquifer system.</title>
        <authorList>
            <person name="Anantharaman K."/>
            <person name="Brown C.T."/>
            <person name="Hug L.A."/>
            <person name="Sharon I."/>
            <person name="Castelle C.J."/>
            <person name="Probst A.J."/>
            <person name="Thomas B.C."/>
            <person name="Singh A."/>
            <person name="Wilkins M.J."/>
            <person name="Karaoz U."/>
            <person name="Brodie E.L."/>
            <person name="Williams K.H."/>
            <person name="Hubbard S.S."/>
            <person name="Banfield J.F."/>
        </authorList>
    </citation>
    <scope>NUCLEOTIDE SEQUENCE [LARGE SCALE GENOMIC DNA]</scope>
</reference>
<accession>A0A1F5WBQ0</accession>
<dbReference type="PROSITE" id="PS51257">
    <property type="entry name" value="PROKAR_LIPOPROTEIN"/>
    <property type="match status" value="1"/>
</dbReference>
<proteinExistence type="predicted"/>